<dbReference type="OrthoDB" id="2412157at2759"/>
<protein>
    <submittedName>
        <fullName evidence="1">Uncharacterized protein</fullName>
    </submittedName>
</protein>
<dbReference type="AlphaFoldDB" id="A0A2V3IJU8"/>
<dbReference type="Proteomes" id="UP000247409">
    <property type="component" value="Unassembled WGS sequence"/>
</dbReference>
<gene>
    <name evidence="1" type="ORF">BWQ96_07948</name>
</gene>
<sequence>MPPSLPPFMSLASDHPNANSRNLRLLVVADLGATPQRIAALSQWLSEHSFSFTIDAVLAIGVSRAPPPHKEPHRLAAEQGNDAATIAELEQICPRVVYVPGLYESSASWDTKAGPPLLSSSSVNAISGPVYLTNDLVVVHRRFADGLTEKPILQLPSSWKKTLHEKLRPPRRFREPPRHSAIVLSSSELPNHSTGLSLMRTVRSMLHLKRSPPDYDLILIIAPPRMQRVPSTSNVLKTADQVIDPGRFVDGYFCIIELERPDIWDPVKEPEVDDAQLDSETAWDLLRVAKYKLDGDPD</sequence>
<keyword evidence="2" id="KW-1185">Reference proteome</keyword>
<comment type="caution">
    <text evidence="1">The sequence shown here is derived from an EMBL/GenBank/DDBJ whole genome shotgun (WGS) entry which is preliminary data.</text>
</comment>
<evidence type="ECO:0000313" key="1">
    <source>
        <dbReference type="EMBL" id="PXF42313.1"/>
    </source>
</evidence>
<dbReference type="EMBL" id="NBIV01000168">
    <property type="protein sequence ID" value="PXF42313.1"/>
    <property type="molecule type" value="Genomic_DNA"/>
</dbReference>
<proteinExistence type="predicted"/>
<name>A0A2V3IJU8_9FLOR</name>
<evidence type="ECO:0000313" key="2">
    <source>
        <dbReference type="Proteomes" id="UP000247409"/>
    </source>
</evidence>
<accession>A0A2V3IJU8</accession>
<reference evidence="1 2" key="1">
    <citation type="journal article" date="2018" name="Mol. Biol. Evol.">
        <title>Analysis of the draft genome of the red seaweed Gracilariopsis chorda provides insights into genome size evolution in Rhodophyta.</title>
        <authorList>
            <person name="Lee J."/>
            <person name="Yang E.C."/>
            <person name="Graf L."/>
            <person name="Yang J.H."/>
            <person name="Qiu H."/>
            <person name="Zel Zion U."/>
            <person name="Chan C.X."/>
            <person name="Stephens T.G."/>
            <person name="Weber A.P.M."/>
            <person name="Boo G.H."/>
            <person name="Boo S.M."/>
            <person name="Kim K.M."/>
            <person name="Shin Y."/>
            <person name="Jung M."/>
            <person name="Lee S.J."/>
            <person name="Yim H.S."/>
            <person name="Lee J.H."/>
            <person name="Bhattacharya D."/>
            <person name="Yoon H.S."/>
        </authorList>
    </citation>
    <scope>NUCLEOTIDE SEQUENCE [LARGE SCALE GENOMIC DNA]</scope>
    <source>
        <strain evidence="1 2">SKKU-2015</strain>
        <tissue evidence="1">Whole body</tissue>
    </source>
</reference>
<organism evidence="1 2">
    <name type="scientific">Gracilariopsis chorda</name>
    <dbReference type="NCBI Taxonomy" id="448386"/>
    <lineage>
        <taxon>Eukaryota</taxon>
        <taxon>Rhodophyta</taxon>
        <taxon>Florideophyceae</taxon>
        <taxon>Rhodymeniophycidae</taxon>
        <taxon>Gracilariales</taxon>
        <taxon>Gracilariaceae</taxon>
        <taxon>Gracilariopsis</taxon>
    </lineage>
</organism>